<dbReference type="InterPro" id="IPR023198">
    <property type="entry name" value="PGP-like_dom2"/>
</dbReference>
<dbReference type="SFLD" id="SFLDG01129">
    <property type="entry name" value="C1.5:_HAD__Beta-PGM__Phosphata"/>
    <property type="match status" value="1"/>
</dbReference>
<dbReference type="EMBL" id="QGTT01000002">
    <property type="protein sequence ID" value="PWW15206.1"/>
    <property type="molecule type" value="Genomic_DNA"/>
</dbReference>
<dbReference type="InterPro" id="IPR036412">
    <property type="entry name" value="HAD-like_sf"/>
</dbReference>
<dbReference type="Proteomes" id="UP000246964">
    <property type="component" value="Unassembled WGS sequence"/>
</dbReference>
<dbReference type="PANTHER" id="PTHR43434:SF24">
    <property type="entry name" value="HYDROLASE-RELATED"/>
    <property type="match status" value="1"/>
</dbReference>
<dbReference type="InterPro" id="IPR041492">
    <property type="entry name" value="HAD_2"/>
</dbReference>
<evidence type="ECO:0000313" key="1">
    <source>
        <dbReference type="EMBL" id="PWW15206.1"/>
    </source>
</evidence>
<dbReference type="InterPro" id="IPR006439">
    <property type="entry name" value="HAD-SF_hydro_IA"/>
</dbReference>
<reference evidence="1 2" key="1">
    <citation type="submission" date="2018-05" db="EMBL/GenBank/DDBJ databases">
        <title>Freshwater and sediment microbial communities from various areas in North America, analyzing microbe dynamics in response to fracking.</title>
        <authorList>
            <person name="Lamendella R."/>
        </authorList>
    </citation>
    <scope>NUCLEOTIDE SEQUENCE [LARGE SCALE GENOMIC DNA]</scope>
    <source>
        <strain evidence="1 2">125B1</strain>
    </source>
</reference>
<dbReference type="GO" id="GO:0005829">
    <property type="term" value="C:cytosol"/>
    <property type="evidence" value="ECO:0007669"/>
    <property type="project" value="TreeGrafter"/>
</dbReference>
<dbReference type="OrthoDB" id="9782449at2"/>
<evidence type="ECO:0000313" key="2">
    <source>
        <dbReference type="Proteomes" id="UP000246964"/>
    </source>
</evidence>
<dbReference type="SUPFAM" id="SSF56784">
    <property type="entry name" value="HAD-like"/>
    <property type="match status" value="1"/>
</dbReference>
<dbReference type="GO" id="GO:0006281">
    <property type="term" value="P:DNA repair"/>
    <property type="evidence" value="ECO:0007669"/>
    <property type="project" value="TreeGrafter"/>
</dbReference>
<organism evidence="1 2">
    <name type="scientific">Pseudidiomarina maritima</name>
    <dbReference type="NCBI Taxonomy" id="519453"/>
    <lineage>
        <taxon>Bacteria</taxon>
        <taxon>Pseudomonadati</taxon>
        <taxon>Pseudomonadota</taxon>
        <taxon>Gammaproteobacteria</taxon>
        <taxon>Alteromonadales</taxon>
        <taxon>Idiomarinaceae</taxon>
        <taxon>Pseudidiomarina</taxon>
    </lineage>
</organism>
<dbReference type="SFLD" id="SFLDS00003">
    <property type="entry name" value="Haloacid_Dehalogenase"/>
    <property type="match status" value="1"/>
</dbReference>
<dbReference type="AlphaFoldDB" id="A0A317QFX2"/>
<accession>A0A317QFX2</accession>
<dbReference type="InterPro" id="IPR050155">
    <property type="entry name" value="HAD-like_hydrolase_sf"/>
</dbReference>
<sequence length="213" mass="23534">MKYPLIIVDWDGTVMDSVARIVASMQASARILELPVPSVAAVKDIIGISLQPAIEKLFGRFTTEQMVRFTDVYRQQYVVDCQTPSPLFAGALATLQQLRKQGYQLAVATGKARQGLERAWDETATRQLFDFSRCADEAKSKPDPTMLVDILTAAKRQPHEAVMIGDSIHDMRMAAAVNMPRIGVGFGVHDAAQLQPYQPLAIISQWPDLLAHV</sequence>
<dbReference type="InterPro" id="IPR023214">
    <property type="entry name" value="HAD_sf"/>
</dbReference>
<protein>
    <submittedName>
        <fullName evidence="1">Phosphoglycolate phosphatase</fullName>
    </submittedName>
</protein>
<gene>
    <name evidence="1" type="ORF">DET45_102211</name>
</gene>
<dbReference type="Pfam" id="PF13419">
    <property type="entry name" value="HAD_2"/>
    <property type="match status" value="1"/>
</dbReference>
<dbReference type="Gene3D" id="3.40.50.1000">
    <property type="entry name" value="HAD superfamily/HAD-like"/>
    <property type="match status" value="1"/>
</dbReference>
<dbReference type="GO" id="GO:0008967">
    <property type="term" value="F:phosphoglycolate phosphatase activity"/>
    <property type="evidence" value="ECO:0007669"/>
    <property type="project" value="TreeGrafter"/>
</dbReference>
<dbReference type="NCBIfam" id="TIGR01509">
    <property type="entry name" value="HAD-SF-IA-v3"/>
    <property type="match status" value="1"/>
</dbReference>
<keyword evidence="2" id="KW-1185">Reference proteome</keyword>
<proteinExistence type="predicted"/>
<dbReference type="Gene3D" id="1.10.150.240">
    <property type="entry name" value="Putative phosphatase, domain 2"/>
    <property type="match status" value="1"/>
</dbReference>
<comment type="caution">
    <text evidence="1">The sequence shown here is derived from an EMBL/GenBank/DDBJ whole genome shotgun (WGS) entry which is preliminary data.</text>
</comment>
<dbReference type="RefSeq" id="WP_110075144.1">
    <property type="nucleotide sequence ID" value="NZ_QGTT01000002.1"/>
</dbReference>
<name>A0A317QFX2_9GAMM</name>
<dbReference type="NCBIfam" id="TIGR01549">
    <property type="entry name" value="HAD-SF-IA-v1"/>
    <property type="match status" value="1"/>
</dbReference>
<dbReference type="PANTHER" id="PTHR43434">
    <property type="entry name" value="PHOSPHOGLYCOLATE PHOSPHATASE"/>
    <property type="match status" value="1"/>
</dbReference>